<organism evidence="7 8">
    <name type="scientific">Xenoophorus captivus</name>
    <dbReference type="NCBI Taxonomy" id="1517983"/>
    <lineage>
        <taxon>Eukaryota</taxon>
        <taxon>Metazoa</taxon>
        <taxon>Chordata</taxon>
        <taxon>Craniata</taxon>
        <taxon>Vertebrata</taxon>
        <taxon>Euteleostomi</taxon>
        <taxon>Actinopterygii</taxon>
        <taxon>Neopterygii</taxon>
        <taxon>Teleostei</taxon>
        <taxon>Neoteleostei</taxon>
        <taxon>Acanthomorphata</taxon>
        <taxon>Ovalentaria</taxon>
        <taxon>Atherinomorphae</taxon>
        <taxon>Cyprinodontiformes</taxon>
        <taxon>Goodeidae</taxon>
        <taxon>Xenoophorus</taxon>
    </lineage>
</organism>
<comment type="caution">
    <text evidence="7">The sequence shown here is derived from an EMBL/GenBank/DDBJ whole genome shotgun (WGS) entry which is preliminary data.</text>
</comment>
<evidence type="ECO:0000256" key="2">
    <source>
        <dbReference type="ARBA" id="ARBA00022801"/>
    </source>
</evidence>
<dbReference type="EC" id="3.6.4.13" evidence="5"/>
<dbReference type="Gene3D" id="3.40.50.300">
    <property type="entry name" value="P-loop containing nucleotide triphosphate hydrolases"/>
    <property type="match status" value="1"/>
</dbReference>
<comment type="function">
    <text evidence="5">RNA helicase.</text>
</comment>
<name>A0ABV0RZP2_9TELE</name>
<evidence type="ECO:0000256" key="1">
    <source>
        <dbReference type="ARBA" id="ARBA00022741"/>
    </source>
</evidence>
<accession>A0ABV0RZP2</accession>
<dbReference type="InterPro" id="IPR027417">
    <property type="entry name" value="P-loop_NTPase"/>
</dbReference>
<comment type="domain">
    <text evidence="5">The Q motif is unique to and characteristic of the DEAD box family of RNA helicases and controls ATP binding and hydrolysis.</text>
</comment>
<evidence type="ECO:0000256" key="4">
    <source>
        <dbReference type="ARBA" id="ARBA00022884"/>
    </source>
</evidence>
<keyword evidence="4 5" id="KW-0694">RNA-binding</keyword>
<dbReference type="SUPFAM" id="SSF52540">
    <property type="entry name" value="P-loop containing nucleoside triphosphate hydrolases"/>
    <property type="match status" value="1"/>
</dbReference>
<feature type="non-terminal residue" evidence="7">
    <location>
        <position position="118"/>
    </location>
</feature>
<dbReference type="PANTHER" id="PTHR24031">
    <property type="entry name" value="RNA HELICASE"/>
    <property type="match status" value="1"/>
</dbReference>
<keyword evidence="5" id="KW-0347">Helicase</keyword>
<reference evidence="7 8" key="1">
    <citation type="submission" date="2021-06" db="EMBL/GenBank/DDBJ databases">
        <authorList>
            <person name="Palmer J.M."/>
        </authorList>
    </citation>
    <scope>NUCLEOTIDE SEQUENCE [LARGE SCALE GENOMIC DNA]</scope>
    <source>
        <strain evidence="7 8">XC_2019</strain>
        <tissue evidence="7">Muscle</tissue>
    </source>
</reference>
<dbReference type="InterPro" id="IPR001650">
    <property type="entry name" value="Helicase_C-like"/>
</dbReference>
<dbReference type="Proteomes" id="UP001434883">
    <property type="component" value="Unassembled WGS sequence"/>
</dbReference>
<proteinExistence type="inferred from homology"/>
<dbReference type="EMBL" id="JAHRIN010061006">
    <property type="protein sequence ID" value="MEQ2213102.1"/>
    <property type="molecule type" value="Genomic_DNA"/>
</dbReference>
<protein>
    <recommendedName>
        <fullName evidence="5">ATP-dependent RNA helicase</fullName>
        <ecNumber evidence="5">3.6.4.13</ecNumber>
    </recommendedName>
</protein>
<gene>
    <name evidence="7" type="ORF">XENOCAPTIV_009848</name>
</gene>
<keyword evidence="1 5" id="KW-0547">Nucleotide-binding</keyword>
<keyword evidence="8" id="KW-1185">Reference proteome</keyword>
<keyword evidence="3 5" id="KW-0067">ATP-binding</keyword>
<comment type="similarity">
    <text evidence="5">Belongs to the DEAD box helicase family.</text>
</comment>
<dbReference type="Pfam" id="PF00271">
    <property type="entry name" value="Helicase_C"/>
    <property type="match status" value="1"/>
</dbReference>
<feature type="domain" description="Helicase C-terminal" evidence="6">
    <location>
        <begin position="37"/>
        <end position="69"/>
    </location>
</feature>
<dbReference type="InterPro" id="IPR000629">
    <property type="entry name" value="RNA-helicase_DEAD-box_CS"/>
</dbReference>
<evidence type="ECO:0000256" key="3">
    <source>
        <dbReference type="ARBA" id="ARBA00022840"/>
    </source>
</evidence>
<dbReference type="PROSITE" id="PS00039">
    <property type="entry name" value="DEAD_ATP_HELICASE"/>
    <property type="match status" value="1"/>
</dbReference>
<comment type="catalytic activity">
    <reaction evidence="5">
        <text>ATP + H2O = ADP + phosphate + H(+)</text>
        <dbReference type="Rhea" id="RHEA:13065"/>
        <dbReference type="ChEBI" id="CHEBI:15377"/>
        <dbReference type="ChEBI" id="CHEBI:15378"/>
        <dbReference type="ChEBI" id="CHEBI:30616"/>
        <dbReference type="ChEBI" id="CHEBI:43474"/>
        <dbReference type="ChEBI" id="CHEBI:456216"/>
        <dbReference type="EC" id="3.6.4.13"/>
    </reaction>
</comment>
<evidence type="ECO:0000256" key="5">
    <source>
        <dbReference type="RuleBase" id="RU365068"/>
    </source>
</evidence>
<sequence>MFRRKSEGLELASAVRSLDVLVLDEADRLLDMGFETSGIMVCTDVMARGIDIPDVNWVLQYDPPSSARKMPKRSRLIKKLAGNQKRLTLIGPDWPVRTFTIGSFVSRANVKSCPLHNH</sequence>
<evidence type="ECO:0000259" key="6">
    <source>
        <dbReference type="Pfam" id="PF00271"/>
    </source>
</evidence>
<keyword evidence="2 5" id="KW-0378">Hydrolase</keyword>
<evidence type="ECO:0000313" key="8">
    <source>
        <dbReference type="Proteomes" id="UP001434883"/>
    </source>
</evidence>
<evidence type="ECO:0000313" key="7">
    <source>
        <dbReference type="EMBL" id="MEQ2213102.1"/>
    </source>
</evidence>